<feature type="transmembrane region" description="Helical" evidence="2">
    <location>
        <begin position="54"/>
        <end position="76"/>
    </location>
</feature>
<keyword evidence="2" id="KW-0472">Membrane</keyword>
<evidence type="ECO:0000313" key="3">
    <source>
        <dbReference type="EMBL" id="GIQ86613.1"/>
    </source>
</evidence>
<accession>A0A9K3D035</accession>
<organism evidence="3 4">
    <name type="scientific">Kipferlia bialata</name>
    <dbReference type="NCBI Taxonomy" id="797122"/>
    <lineage>
        <taxon>Eukaryota</taxon>
        <taxon>Metamonada</taxon>
        <taxon>Carpediemonas-like organisms</taxon>
        <taxon>Kipferlia</taxon>
    </lineage>
</organism>
<keyword evidence="2" id="KW-1133">Transmembrane helix</keyword>
<keyword evidence="4" id="KW-1185">Reference proteome</keyword>
<dbReference type="Proteomes" id="UP000265618">
    <property type="component" value="Unassembled WGS sequence"/>
</dbReference>
<dbReference type="EMBL" id="BDIP01002650">
    <property type="protein sequence ID" value="GIQ86613.1"/>
    <property type="molecule type" value="Genomic_DNA"/>
</dbReference>
<dbReference type="AlphaFoldDB" id="A0A9K3D035"/>
<name>A0A9K3D035_9EUKA</name>
<proteinExistence type="predicted"/>
<keyword evidence="2" id="KW-0812">Transmembrane</keyword>
<feature type="non-terminal residue" evidence="3">
    <location>
        <position position="1"/>
    </location>
</feature>
<sequence length="116" mass="13101">ECQAGYDEDTYVSWCPTANAQAINYSYMLAPAFRKDWDDTYTRDSDVDWTSRRYLYIGCGAGAIALVQLTLQCILFRRERKSRAARKNISPSPTQLASPVASVPSMRSNPLAGRRR</sequence>
<evidence type="ECO:0000313" key="4">
    <source>
        <dbReference type="Proteomes" id="UP000265618"/>
    </source>
</evidence>
<protein>
    <submittedName>
        <fullName evidence="3">Uncharacterized protein</fullName>
    </submittedName>
</protein>
<reference evidence="3 4" key="1">
    <citation type="journal article" date="2018" name="PLoS ONE">
        <title>The draft genome of Kipferlia bialata reveals reductive genome evolution in fornicate parasites.</title>
        <authorList>
            <person name="Tanifuji G."/>
            <person name="Takabayashi S."/>
            <person name="Kume K."/>
            <person name="Takagi M."/>
            <person name="Nakayama T."/>
            <person name="Kamikawa R."/>
            <person name="Inagaki Y."/>
            <person name="Hashimoto T."/>
        </authorList>
    </citation>
    <scope>NUCLEOTIDE SEQUENCE [LARGE SCALE GENOMIC DNA]</scope>
    <source>
        <strain evidence="3">NY0173</strain>
    </source>
</reference>
<evidence type="ECO:0000256" key="2">
    <source>
        <dbReference type="SAM" id="Phobius"/>
    </source>
</evidence>
<gene>
    <name evidence="3" type="ORF">KIPB_008496</name>
</gene>
<evidence type="ECO:0000256" key="1">
    <source>
        <dbReference type="SAM" id="MobiDB-lite"/>
    </source>
</evidence>
<comment type="caution">
    <text evidence="3">The sequence shown here is derived from an EMBL/GenBank/DDBJ whole genome shotgun (WGS) entry which is preliminary data.</text>
</comment>
<feature type="region of interest" description="Disordered" evidence="1">
    <location>
        <begin position="83"/>
        <end position="116"/>
    </location>
</feature>